<dbReference type="RefSeq" id="WP_207669333.1">
    <property type="nucleotide sequence ID" value="NZ_SOAZ01000018.1"/>
</dbReference>
<feature type="transmembrane region" description="Helical" evidence="6">
    <location>
        <begin position="297"/>
        <end position="315"/>
    </location>
</feature>
<feature type="transmembrane region" description="Helical" evidence="6">
    <location>
        <begin position="321"/>
        <end position="343"/>
    </location>
</feature>
<feature type="transmembrane region" description="Helical" evidence="6">
    <location>
        <begin position="267"/>
        <end position="285"/>
    </location>
</feature>
<evidence type="ECO:0000256" key="4">
    <source>
        <dbReference type="ARBA" id="ARBA00022989"/>
    </source>
</evidence>
<feature type="transmembrane region" description="Helical" evidence="6">
    <location>
        <begin position="47"/>
        <end position="67"/>
    </location>
</feature>
<dbReference type="InterPro" id="IPR024671">
    <property type="entry name" value="Atg22-like"/>
</dbReference>
<evidence type="ECO:0000256" key="5">
    <source>
        <dbReference type="ARBA" id="ARBA00023136"/>
    </source>
</evidence>
<keyword evidence="9" id="KW-1185">Reference proteome</keyword>
<evidence type="ECO:0000259" key="7">
    <source>
        <dbReference type="PROSITE" id="PS50850"/>
    </source>
</evidence>
<dbReference type="EMBL" id="SOAZ01000018">
    <property type="protein sequence ID" value="TDT51355.1"/>
    <property type="molecule type" value="Genomic_DNA"/>
</dbReference>
<evidence type="ECO:0000256" key="1">
    <source>
        <dbReference type="ARBA" id="ARBA00004651"/>
    </source>
</evidence>
<name>A0A4R7KAF3_9CLOT</name>
<feature type="transmembrane region" description="Helical" evidence="6">
    <location>
        <begin position="232"/>
        <end position="255"/>
    </location>
</feature>
<feature type="transmembrane region" description="Helical" evidence="6">
    <location>
        <begin position="175"/>
        <end position="196"/>
    </location>
</feature>
<feature type="transmembrane region" description="Helical" evidence="6">
    <location>
        <begin position="12"/>
        <end position="35"/>
    </location>
</feature>
<keyword evidence="2" id="KW-0813">Transport</keyword>
<dbReference type="InterPro" id="IPR036259">
    <property type="entry name" value="MFS_trans_sf"/>
</dbReference>
<dbReference type="PANTHER" id="PTHR23519">
    <property type="entry name" value="AUTOPHAGY-RELATED PROTEIN 22"/>
    <property type="match status" value="1"/>
</dbReference>
<feature type="transmembrane region" description="Helical" evidence="6">
    <location>
        <begin position="79"/>
        <end position="97"/>
    </location>
</feature>
<evidence type="ECO:0000256" key="6">
    <source>
        <dbReference type="SAM" id="Phobius"/>
    </source>
</evidence>
<comment type="caution">
    <text evidence="8">The sequence shown here is derived from an EMBL/GenBank/DDBJ whole genome shotgun (WGS) entry which is preliminary data.</text>
</comment>
<dbReference type="Pfam" id="PF11700">
    <property type="entry name" value="ATG22"/>
    <property type="match status" value="2"/>
</dbReference>
<dbReference type="PROSITE" id="PS50850">
    <property type="entry name" value="MFS"/>
    <property type="match status" value="1"/>
</dbReference>
<dbReference type="PANTHER" id="PTHR23519:SF1">
    <property type="entry name" value="AUTOPHAGY-RELATED PROTEIN 22"/>
    <property type="match status" value="1"/>
</dbReference>
<dbReference type="GO" id="GO:0022857">
    <property type="term" value="F:transmembrane transporter activity"/>
    <property type="evidence" value="ECO:0007669"/>
    <property type="project" value="InterPro"/>
</dbReference>
<dbReference type="InterPro" id="IPR020846">
    <property type="entry name" value="MFS_dom"/>
</dbReference>
<sequence length="422" mass="47252">MTKQERSWVLYDWANSAYSITITTAVLPIFFNQFVLREGGSDTAMAYWAYGNSVSTLIIALLAPILGTISDYRGYKKKLFLFFFLMGTIFTGLLATINEGEWITCIIIYALTAIGFSGANVFYDAFIVDVTEEKKMDWISSLGFGYGYIGSTIPFIISIVFIMKPGLIGLSSQAAAMKLSFIITALWWFLFSIPMLKNVNQIYYTEPSKHPVKESFITLWKTIKNISGYKNIFIFLMAYFFYIDGVGTIIKMAGIYGSSVGIKSNDLLIILLVTQFVAFPFALLFGKLAKKFSAKTMIFAGIIIYTITTIYAYFLKTTLQYWIMAMLVATSQGGIQALSRSLFGRIIPKEKSSEFFGFYNIFGRFAAIMGPLLIGVFTNITGDSRLGVVSLIMLFIIGGIFLIKVKDESPNAYQIPSEMKSF</sequence>
<evidence type="ECO:0000256" key="2">
    <source>
        <dbReference type="ARBA" id="ARBA00022448"/>
    </source>
</evidence>
<accession>A0A4R7KAF3</accession>
<keyword evidence="5 6" id="KW-0472">Membrane</keyword>
<reference evidence="8 9" key="1">
    <citation type="submission" date="2019-03" db="EMBL/GenBank/DDBJ databases">
        <title>Genomic Encyclopedia of Type Strains, Phase IV (KMG-IV): sequencing the most valuable type-strain genomes for metagenomic binning, comparative biology and taxonomic classification.</title>
        <authorList>
            <person name="Goeker M."/>
        </authorList>
    </citation>
    <scope>NUCLEOTIDE SEQUENCE [LARGE SCALE GENOMIC DNA]</scope>
    <source>
        <strain evidence="8 9">DSM 24455</strain>
    </source>
</reference>
<evidence type="ECO:0000313" key="9">
    <source>
        <dbReference type="Proteomes" id="UP000295325"/>
    </source>
</evidence>
<comment type="subcellular location">
    <subcellularLocation>
        <location evidence="1">Cell membrane</location>
        <topology evidence="1">Multi-pass membrane protein</topology>
    </subcellularLocation>
</comment>
<dbReference type="Proteomes" id="UP000295325">
    <property type="component" value="Unassembled WGS sequence"/>
</dbReference>
<dbReference type="SUPFAM" id="SSF103473">
    <property type="entry name" value="MFS general substrate transporter"/>
    <property type="match status" value="1"/>
</dbReference>
<dbReference type="CDD" id="cd17482">
    <property type="entry name" value="MFS_YxiO_like"/>
    <property type="match status" value="1"/>
</dbReference>
<dbReference type="GO" id="GO:0005886">
    <property type="term" value="C:plasma membrane"/>
    <property type="evidence" value="ECO:0007669"/>
    <property type="project" value="UniProtKB-SubCell"/>
</dbReference>
<keyword evidence="3 6" id="KW-0812">Transmembrane</keyword>
<feature type="transmembrane region" description="Helical" evidence="6">
    <location>
        <begin position="103"/>
        <end position="123"/>
    </location>
</feature>
<feature type="transmembrane region" description="Helical" evidence="6">
    <location>
        <begin position="355"/>
        <end position="380"/>
    </location>
</feature>
<feature type="transmembrane region" description="Helical" evidence="6">
    <location>
        <begin position="386"/>
        <end position="403"/>
    </location>
</feature>
<dbReference type="Gene3D" id="1.20.1250.20">
    <property type="entry name" value="MFS general substrate transporter like domains"/>
    <property type="match status" value="2"/>
</dbReference>
<organism evidence="8 9">
    <name type="scientific">Fonticella tunisiensis</name>
    <dbReference type="NCBI Taxonomy" id="1096341"/>
    <lineage>
        <taxon>Bacteria</taxon>
        <taxon>Bacillati</taxon>
        <taxon>Bacillota</taxon>
        <taxon>Clostridia</taxon>
        <taxon>Eubacteriales</taxon>
        <taxon>Clostridiaceae</taxon>
        <taxon>Fonticella</taxon>
    </lineage>
</organism>
<protein>
    <submittedName>
        <fullName evidence="8">UMF1 family MFS transporter</fullName>
    </submittedName>
</protein>
<feature type="transmembrane region" description="Helical" evidence="6">
    <location>
        <begin position="144"/>
        <end position="163"/>
    </location>
</feature>
<feature type="domain" description="Major facilitator superfamily (MFS) profile" evidence="7">
    <location>
        <begin position="1"/>
        <end position="410"/>
    </location>
</feature>
<keyword evidence="4 6" id="KW-1133">Transmembrane helix</keyword>
<dbReference type="AlphaFoldDB" id="A0A4R7KAF3"/>
<evidence type="ECO:0000313" key="8">
    <source>
        <dbReference type="EMBL" id="TDT51355.1"/>
    </source>
</evidence>
<evidence type="ECO:0000256" key="3">
    <source>
        <dbReference type="ARBA" id="ARBA00022692"/>
    </source>
</evidence>
<proteinExistence type="predicted"/>
<gene>
    <name evidence="8" type="ORF">EDD71_11839</name>
</gene>
<dbReference type="InterPro" id="IPR050495">
    <property type="entry name" value="ATG22/LtaA_families"/>
</dbReference>